<evidence type="ECO:0000256" key="3">
    <source>
        <dbReference type="ARBA" id="ARBA00022576"/>
    </source>
</evidence>
<dbReference type="EC" id="2.6.1.62" evidence="9"/>
<dbReference type="RefSeq" id="WP_105591120.1">
    <property type="nucleotide sequence ID" value="NZ_PDET01000001.1"/>
</dbReference>
<dbReference type="InterPro" id="IPR005815">
    <property type="entry name" value="BioA"/>
</dbReference>
<keyword evidence="9" id="KW-0963">Cytoplasm</keyword>
<dbReference type="NCBIfam" id="NF005940">
    <property type="entry name" value="PRK07986.1"/>
    <property type="match status" value="1"/>
</dbReference>
<feature type="site" description="Participates in the substrate recognition with KAPA and in a stacking interaction with the adenine ring of SAM" evidence="9">
    <location>
        <position position="17"/>
    </location>
</feature>
<feature type="binding site" evidence="9">
    <location>
        <position position="52"/>
    </location>
    <ligand>
        <name>substrate</name>
    </ligand>
</feature>
<dbReference type="Proteomes" id="UP000239181">
    <property type="component" value="Unassembled WGS sequence"/>
</dbReference>
<keyword evidence="6 9" id="KW-0093">Biotin biosynthesis</keyword>
<dbReference type="GO" id="GO:0004015">
    <property type="term" value="F:adenosylmethionine-8-amino-7-oxononanoate transaminase activity"/>
    <property type="evidence" value="ECO:0007669"/>
    <property type="project" value="UniProtKB-UniRule"/>
</dbReference>
<accession>A0A2S9IIA4</accession>
<dbReference type="Gene3D" id="3.90.1150.10">
    <property type="entry name" value="Aspartate Aminotransferase, domain 1"/>
    <property type="match status" value="1"/>
</dbReference>
<evidence type="ECO:0000256" key="6">
    <source>
        <dbReference type="ARBA" id="ARBA00022756"/>
    </source>
</evidence>
<reference evidence="10 11" key="1">
    <citation type="submission" date="2017-10" db="EMBL/GenBank/DDBJ databases">
        <title>Draft genome of two endophytic bacteria isolated from 'guarana' Paullinia cupana (Mart.) Ducke.</title>
        <authorList>
            <person name="Siqueira K.A."/>
            <person name="Liotti R.G."/>
            <person name="Mendes T.A."/>
            <person name="Soares M.A."/>
        </authorList>
    </citation>
    <scope>NUCLEOTIDE SEQUENCE [LARGE SCALE GENOMIC DNA]</scope>
    <source>
        <strain evidence="10 11">342</strain>
    </source>
</reference>
<feature type="modified residue" description="N6-(pyridoxal phosphate)lysine" evidence="9">
    <location>
        <position position="274"/>
    </location>
</feature>
<evidence type="ECO:0000256" key="4">
    <source>
        <dbReference type="ARBA" id="ARBA00022679"/>
    </source>
</evidence>
<evidence type="ECO:0000256" key="7">
    <source>
        <dbReference type="ARBA" id="ARBA00022898"/>
    </source>
</evidence>
<comment type="catalytic activity">
    <reaction evidence="8 9">
        <text>(8S)-8-amino-7-oxononanoate + S-adenosyl-L-methionine = S-adenosyl-4-methylsulfanyl-2-oxobutanoate + (7R,8S)-7,8-diammoniononanoate</text>
        <dbReference type="Rhea" id="RHEA:16861"/>
        <dbReference type="ChEBI" id="CHEBI:16490"/>
        <dbReference type="ChEBI" id="CHEBI:59789"/>
        <dbReference type="ChEBI" id="CHEBI:149468"/>
        <dbReference type="ChEBI" id="CHEBI:149469"/>
        <dbReference type="EC" id="2.6.1.62"/>
    </reaction>
</comment>
<comment type="cofactor">
    <cofactor evidence="1 9">
        <name>pyridoxal 5'-phosphate</name>
        <dbReference type="ChEBI" id="CHEBI:597326"/>
    </cofactor>
</comment>
<feature type="binding site" evidence="9">
    <location>
        <position position="245"/>
    </location>
    <ligand>
        <name>pyridoxal 5'-phosphate</name>
        <dbReference type="ChEBI" id="CHEBI:597326"/>
    </ligand>
</feature>
<dbReference type="InterPro" id="IPR015421">
    <property type="entry name" value="PyrdxlP-dep_Trfase_major"/>
</dbReference>
<gene>
    <name evidence="9" type="primary">bioA</name>
    <name evidence="10" type="ORF">CQW29_02550</name>
</gene>
<dbReference type="HAMAP" id="MF_00834">
    <property type="entry name" value="BioA"/>
    <property type="match status" value="1"/>
</dbReference>
<comment type="pathway">
    <text evidence="2 9">Cofactor biosynthesis; biotin biosynthesis; 7,8-diaminononanoate from 8-amino-7-oxononanoate (SAM route): step 1/1.</text>
</comment>
<sequence length="430" mass="47310">MNPADLAFDRGHIWHPYTSMRDPLPCYPVVAAQECRLQLADGRQLVDGMSSWWAAVHGYNHPRLNQALQNQMAQMSHVMFGGITHPSAVALCRRLVAITPAPLECVFLADSGSVAVEVAMKMALQFWQARGEKRQRFLTLRNGYHGDTFAAMSVCDPQNSMHSLYQGYLPEHLFAPTPTCRFDDPWRESDTDALEQLIVTHHRQLSAVILEPIVQGAGGMRFYHPRYLQRVRELCDRYQLLLIADEIATGFGRTGRLFACEHAGIAPDILCVGKALTGGTMTLSAALTTRRVADTISNGAAGCFMHGPTFMANPLACAVAAESLAILEESHWPEQVAAIEAQLRAALMPLKAAAEVADVRVLGAIGVVETRRPVDVAAIQRFFVESGVWIRPFGRLIYLMPPYIISSDELAKLTATVAAAVDNPQLFKMT</sequence>
<name>A0A2S9IIA4_9GAMM</name>
<protein>
    <recommendedName>
        <fullName evidence="9">Adenosylmethionine-8-amino-7-oxononanoate aminotransferase</fullName>
        <ecNumber evidence="9">2.6.1.62</ecNumber>
    </recommendedName>
    <alternativeName>
        <fullName evidence="9">7,8-diamino-pelargonic acid aminotransferase</fullName>
        <shortName evidence="9">DAPA AT</shortName>
        <shortName evidence="9">DAPA aminotransferase</shortName>
    </alternativeName>
    <alternativeName>
        <fullName evidence="9">7,8-diaminononanoate synthase</fullName>
        <shortName evidence="9">DANS</shortName>
    </alternativeName>
    <alternativeName>
        <fullName evidence="9">Diaminopelargonic acid synthase</fullName>
    </alternativeName>
</protein>
<dbReference type="EMBL" id="PDET01000001">
    <property type="protein sequence ID" value="PRD17522.1"/>
    <property type="molecule type" value="Genomic_DNA"/>
</dbReference>
<evidence type="ECO:0000313" key="10">
    <source>
        <dbReference type="EMBL" id="PRD17522.1"/>
    </source>
</evidence>
<dbReference type="InterPro" id="IPR005814">
    <property type="entry name" value="Aminotrans_3"/>
</dbReference>
<keyword evidence="11" id="KW-1185">Reference proteome</keyword>
<organism evidence="10 11">
    <name type="scientific">Pantoea coffeiphila</name>
    <dbReference type="NCBI Taxonomy" id="1465635"/>
    <lineage>
        <taxon>Bacteria</taxon>
        <taxon>Pseudomonadati</taxon>
        <taxon>Pseudomonadota</taxon>
        <taxon>Gammaproteobacteria</taxon>
        <taxon>Enterobacterales</taxon>
        <taxon>Erwiniaceae</taxon>
        <taxon>Pantoea</taxon>
    </lineage>
</organism>
<dbReference type="UniPathway" id="UPA00078">
    <property type="reaction ID" value="UER00160"/>
</dbReference>
<evidence type="ECO:0000313" key="11">
    <source>
        <dbReference type="Proteomes" id="UP000239181"/>
    </source>
</evidence>
<keyword evidence="7 9" id="KW-0663">Pyridoxal phosphate</keyword>
<dbReference type="CDD" id="cd00610">
    <property type="entry name" value="OAT_like"/>
    <property type="match status" value="1"/>
</dbReference>
<comment type="subcellular location">
    <subcellularLocation>
        <location evidence="9">Cytoplasm</location>
    </subcellularLocation>
</comment>
<dbReference type="Gene3D" id="3.40.640.10">
    <property type="entry name" value="Type I PLP-dependent aspartate aminotransferase-like (Major domain)"/>
    <property type="match status" value="1"/>
</dbReference>
<feature type="binding site" evidence="9">
    <location>
        <begin position="112"/>
        <end position="113"/>
    </location>
    <ligand>
        <name>pyridoxal 5'-phosphate</name>
        <dbReference type="ChEBI" id="CHEBI:597326"/>
    </ligand>
</feature>
<dbReference type="FunFam" id="3.40.640.10:FF:000041">
    <property type="entry name" value="Adenosylmethionine-8-amino-7-oxononanoate aminotransferase"/>
    <property type="match status" value="1"/>
</dbReference>
<feature type="binding site" evidence="9">
    <location>
        <begin position="308"/>
        <end position="309"/>
    </location>
    <ligand>
        <name>pyridoxal 5'-phosphate</name>
        <dbReference type="ChEBI" id="CHEBI:597326"/>
    </ligand>
</feature>
<evidence type="ECO:0000256" key="1">
    <source>
        <dbReference type="ARBA" id="ARBA00001933"/>
    </source>
</evidence>
<evidence type="ECO:0000256" key="8">
    <source>
        <dbReference type="ARBA" id="ARBA00048449"/>
    </source>
</evidence>
<comment type="subunit">
    <text evidence="9">Homodimer.</text>
</comment>
<dbReference type="NCBIfam" id="TIGR00508">
    <property type="entry name" value="bioA"/>
    <property type="match status" value="1"/>
</dbReference>
<keyword evidence="3 9" id="KW-0032">Aminotransferase</keyword>
<feature type="binding site" evidence="9">
    <location>
        <position position="144"/>
    </location>
    <ligand>
        <name>substrate</name>
    </ligand>
</feature>
<dbReference type="PROSITE" id="PS00600">
    <property type="entry name" value="AA_TRANSFER_CLASS_3"/>
    <property type="match status" value="1"/>
</dbReference>
<dbReference type="InterPro" id="IPR015424">
    <property type="entry name" value="PyrdxlP-dep_Trfase"/>
</dbReference>
<comment type="similarity">
    <text evidence="9">Belongs to the class-III pyridoxal-phosphate-dependent aminotransferase family. BioA subfamily.</text>
</comment>
<dbReference type="SUPFAM" id="SSF53383">
    <property type="entry name" value="PLP-dependent transferases"/>
    <property type="match status" value="1"/>
</dbReference>
<keyword evidence="5 9" id="KW-0949">S-adenosyl-L-methionine</keyword>
<evidence type="ECO:0000256" key="5">
    <source>
        <dbReference type="ARBA" id="ARBA00022691"/>
    </source>
</evidence>
<dbReference type="PANTHER" id="PTHR42684:SF17">
    <property type="entry name" value="ADENOSYLMETHIONINE-8-AMINO-7-OXONONANOATE AMINOTRANSFERASE"/>
    <property type="match status" value="1"/>
</dbReference>
<dbReference type="GO" id="GO:0009102">
    <property type="term" value="P:biotin biosynthetic process"/>
    <property type="evidence" value="ECO:0007669"/>
    <property type="project" value="UniProtKB-UniRule"/>
</dbReference>
<dbReference type="InterPro" id="IPR015422">
    <property type="entry name" value="PyrdxlP-dep_Trfase_small"/>
</dbReference>
<evidence type="ECO:0000256" key="9">
    <source>
        <dbReference type="HAMAP-Rule" id="MF_00834"/>
    </source>
</evidence>
<dbReference type="Pfam" id="PF00202">
    <property type="entry name" value="Aminotran_3"/>
    <property type="match status" value="1"/>
</dbReference>
<feature type="binding site" evidence="9">
    <location>
        <position position="307"/>
    </location>
    <ligand>
        <name>substrate</name>
    </ligand>
</feature>
<keyword evidence="4 9" id="KW-0808">Transferase</keyword>
<feature type="binding site" evidence="9">
    <location>
        <position position="391"/>
    </location>
    <ligand>
        <name>substrate</name>
    </ligand>
</feature>
<feature type="binding site" evidence="9">
    <location>
        <position position="274"/>
    </location>
    <ligand>
        <name>substrate</name>
    </ligand>
</feature>
<dbReference type="NCBIfam" id="NF004624">
    <property type="entry name" value="PRK05964.1"/>
    <property type="match status" value="1"/>
</dbReference>
<comment type="caution">
    <text evidence="10">The sequence shown here is derived from an EMBL/GenBank/DDBJ whole genome shotgun (WGS) entry which is preliminary data.</text>
</comment>
<evidence type="ECO:0000256" key="2">
    <source>
        <dbReference type="ARBA" id="ARBA00005063"/>
    </source>
</evidence>
<dbReference type="AlphaFoldDB" id="A0A2S9IIA4"/>
<dbReference type="GO" id="GO:0030170">
    <property type="term" value="F:pyridoxal phosphate binding"/>
    <property type="evidence" value="ECO:0007669"/>
    <property type="project" value="UniProtKB-UniRule"/>
</dbReference>
<dbReference type="GO" id="GO:0005737">
    <property type="term" value="C:cytoplasm"/>
    <property type="evidence" value="ECO:0007669"/>
    <property type="project" value="UniProtKB-SubCell"/>
</dbReference>
<dbReference type="InterPro" id="IPR049704">
    <property type="entry name" value="Aminotrans_3_PPA_site"/>
</dbReference>
<dbReference type="OrthoDB" id="9801052at2"/>
<comment type="function">
    <text evidence="9">Catalyzes the transfer of the alpha-amino group from S-adenosyl-L-methionine (SAM) to 7-keto-8-aminopelargonic acid (KAPA) to form 7,8-diaminopelargonic acid (DAPA). It is the only aminotransferase known to utilize SAM as an amino donor.</text>
</comment>
<dbReference type="PANTHER" id="PTHR42684">
    <property type="entry name" value="ADENOSYLMETHIONINE-8-AMINO-7-OXONONANOATE AMINOTRANSFERASE"/>
    <property type="match status" value="1"/>
</dbReference>
<proteinExistence type="inferred from homology"/>